<dbReference type="RefSeq" id="WP_183553401.1">
    <property type="nucleotide sequence ID" value="NZ_JACHBX010000001.1"/>
</dbReference>
<protein>
    <recommendedName>
        <fullName evidence="1">T6SS Phospholipase effector Tle1-like catalytic domain-containing protein</fullName>
    </recommendedName>
</protein>
<dbReference type="InterPro" id="IPR018712">
    <property type="entry name" value="Tle1-like_cat"/>
</dbReference>
<evidence type="ECO:0000259" key="1">
    <source>
        <dbReference type="Pfam" id="PF09994"/>
    </source>
</evidence>
<proteinExistence type="predicted"/>
<accession>A0A7W9WZL3</accession>
<sequence>MAENAAVACVTTNRDVAVSSPSPFQDCQDVVHLSLFFDGTGNNREKDTASSSWSNVGRMCDATLQDDAKSTYAIYIAGVGTRYNGKATGWLDSTSIWVEDKLGGLSGLAATGCYARATTQSMTGSRTC</sequence>
<comment type="caution">
    <text evidence="2">The sequence shown here is derived from an EMBL/GenBank/DDBJ whole genome shotgun (WGS) entry which is preliminary data.</text>
</comment>
<keyword evidence="3" id="KW-1185">Reference proteome</keyword>
<name>A0A7W9WZL3_9BURK</name>
<dbReference type="Proteomes" id="UP000540787">
    <property type="component" value="Unassembled WGS sequence"/>
</dbReference>
<reference evidence="2 3" key="1">
    <citation type="submission" date="2020-08" db="EMBL/GenBank/DDBJ databases">
        <title>The Agave Microbiome: Exploring the role of microbial communities in plant adaptations to desert environments.</title>
        <authorList>
            <person name="Partida-Martinez L.P."/>
        </authorList>
    </citation>
    <scope>NUCLEOTIDE SEQUENCE [LARGE SCALE GENOMIC DNA]</scope>
    <source>
        <strain evidence="2 3">AT3.2</strain>
    </source>
</reference>
<gene>
    <name evidence="2" type="ORF">HD842_001860</name>
</gene>
<organism evidence="2 3">
    <name type="scientific">Massilia aurea</name>
    <dbReference type="NCBI Taxonomy" id="373040"/>
    <lineage>
        <taxon>Bacteria</taxon>
        <taxon>Pseudomonadati</taxon>
        <taxon>Pseudomonadota</taxon>
        <taxon>Betaproteobacteria</taxon>
        <taxon>Burkholderiales</taxon>
        <taxon>Oxalobacteraceae</taxon>
        <taxon>Telluria group</taxon>
        <taxon>Massilia</taxon>
    </lineage>
</organism>
<feature type="domain" description="T6SS Phospholipase effector Tle1-like catalytic" evidence="1">
    <location>
        <begin position="34"/>
        <end position="93"/>
    </location>
</feature>
<evidence type="ECO:0000313" key="3">
    <source>
        <dbReference type="Proteomes" id="UP000540787"/>
    </source>
</evidence>
<dbReference type="AlphaFoldDB" id="A0A7W9WZL3"/>
<dbReference type="EMBL" id="JACHBX010000001">
    <property type="protein sequence ID" value="MBB6133749.1"/>
    <property type="molecule type" value="Genomic_DNA"/>
</dbReference>
<evidence type="ECO:0000313" key="2">
    <source>
        <dbReference type="EMBL" id="MBB6133749.1"/>
    </source>
</evidence>
<dbReference type="Pfam" id="PF09994">
    <property type="entry name" value="T6SS_Tle1-like_cat"/>
    <property type="match status" value="1"/>
</dbReference>